<feature type="transmembrane region" description="Helical" evidence="2">
    <location>
        <begin position="27"/>
        <end position="49"/>
    </location>
</feature>
<dbReference type="AlphaFoldDB" id="A0A8T2MWZ4"/>
<evidence type="ECO:0000256" key="1">
    <source>
        <dbReference type="SAM" id="MobiDB-lite"/>
    </source>
</evidence>
<feature type="compositionally biased region" description="Basic and acidic residues" evidence="1">
    <location>
        <begin position="1"/>
        <end position="16"/>
    </location>
</feature>
<dbReference type="EMBL" id="JAFBMS010000249">
    <property type="protein sequence ID" value="KAG9332203.1"/>
    <property type="molecule type" value="Genomic_DNA"/>
</dbReference>
<evidence type="ECO:0000313" key="3">
    <source>
        <dbReference type="EMBL" id="KAG9332203.1"/>
    </source>
</evidence>
<gene>
    <name evidence="3" type="ORF">JZ751_015494</name>
</gene>
<sequence>MLRTDQRRHLENEHFKTSGGQLGNSPFLFRFTHGTAVITSGVLIVIQAARSLQKTTTKIDAIDLK</sequence>
<protein>
    <submittedName>
        <fullName evidence="3">Uncharacterized protein</fullName>
    </submittedName>
</protein>
<proteinExistence type="predicted"/>
<comment type="caution">
    <text evidence="3">The sequence shown here is derived from an EMBL/GenBank/DDBJ whole genome shotgun (WGS) entry which is preliminary data.</text>
</comment>
<keyword evidence="4" id="KW-1185">Reference proteome</keyword>
<keyword evidence="2" id="KW-0472">Membrane</keyword>
<organism evidence="3 4">
    <name type="scientific">Albula glossodonta</name>
    <name type="common">roundjaw bonefish</name>
    <dbReference type="NCBI Taxonomy" id="121402"/>
    <lineage>
        <taxon>Eukaryota</taxon>
        <taxon>Metazoa</taxon>
        <taxon>Chordata</taxon>
        <taxon>Craniata</taxon>
        <taxon>Vertebrata</taxon>
        <taxon>Euteleostomi</taxon>
        <taxon>Actinopterygii</taxon>
        <taxon>Neopterygii</taxon>
        <taxon>Teleostei</taxon>
        <taxon>Albuliformes</taxon>
        <taxon>Albulidae</taxon>
        <taxon>Albula</taxon>
    </lineage>
</organism>
<evidence type="ECO:0000256" key="2">
    <source>
        <dbReference type="SAM" id="Phobius"/>
    </source>
</evidence>
<name>A0A8T2MWZ4_9TELE</name>
<dbReference type="Proteomes" id="UP000824540">
    <property type="component" value="Unassembled WGS sequence"/>
</dbReference>
<reference evidence="3" key="1">
    <citation type="thesis" date="2021" institute="BYU ScholarsArchive" country="Provo, UT, USA">
        <title>Applications of and Algorithms for Genome Assembly and Genomic Analyses with an Emphasis on Marine Teleosts.</title>
        <authorList>
            <person name="Pickett B.D."/>
        </authorList>
    </citation>
    <scope>NUCLEOTIDE SEQUENCE</scope>
    <source>
        <strain evidence="3">HI-2016</strain>
    </source>
</reference>
<feature type="region of interest" description="Disordered" evidence="1">
    <location>
        <begin position="1"/>
        <end position="22"/>
    </location>
</feature>
<evidence type="ECO:0000313" key="4">
    <source>
        <dbReference type="Proteomes" id="UP000824540"/>
    </source>
</evidence>
<accession>A0A8T2MWZ4</accession>
<keyword evidence="2" id="KW-1133">Transmembrane helix</keyword>
<keyword evidence="2" id="KW-0812">Transmembrane</keyword>